<name>A0A1I5WVM1_9BACT</name>
<dbReference type="GO" id="GO:0009279">
    <property type="term" value="C:cell outer membrane"/>
    <property type="evidence" value="ECO:0007669"/>
    <property type="project" value="UniProtKB-SubCell"/>
</dbReference>
<evidence type="ECO:0000256" key="1">
    <source>
        <dbReference type="ARBA" id="ARBA00022729"/>
    </source>
</evidence>
<evidence type="ECO:0000313" key="5">
    <source>
        <dbReference type="Proteomes" id="UP000199031"/>
    </source>
</evidence>
<keyword evidence="2" id="KW-0472">Membrane</keyword>
<evidence type="ECO:0000259" key="3">
    <source>
        <dbReference type="Pfam" id="PF07715"/>
    </source>
</evidence>
<dbReference type="PANTHER" id="PTHR30069">
    <property type="entry name" value="TONB-DEPENDENT OUTER MEMBRANE RECEPTOR"/>
    <property type="match status" value="1"/>
</dbReference>
<dbReference type="Gene3D" id="2.60.40.1120">
    <property type="entry name" value="Carboxypeptidase-like, regulatory domain"/>
    <property type="match status" value="1"/>
</dbReference>
<dbReference type="PROSITE" id="PS52016">
    <property type="entry name" value="TONB_DEPENDENT_REC_3"/>
    <property type="match status" value="1"/>
</dbReference>
<dbReference type="RefSeq" id="WP_177191898.1">
    <property type="nucleotide sequence ID" value="NZ_FOXQ01000007.1"/>
</dbReference>
<dbReference type="NCBIfam" id="TIGR04056">
    <property type="entry name" value="OMP_RagA_SusC"/>
    <property type="match status" value="1"/>
</dbReference>
<dbReference type="STRING" id="1465490.SAMN05444277_10731"/>
<dbReference type="SUPFAM" id="SSF49464">
    <property type="entry name" value="Carboxypeptidase regulatory domain-like"/>
    <property type="match status" value="1"/>
</dbReference>
<keyword evidence="2" id="KW-0812">Transmembrane</keyword>
<dbReference type="SUPFAM" id="SSF56935">
    <property type="entry name" value="Porins"/>
    <property type="match status" value="1"/>
</dbReference>
<reference evidence="4 5" key="1">
    <citation type="submission" date="2016-10" db="EMBL/GenBank/DDBJ databases">
        <authorList>
            <person name="de Groot N.N."/>
        </authorList>
    </citation>
    <scope>NUCLEOTIDE SEQUENCE [LARGE SCALE GENOMIC DNA]</scope>
    <source>
        <strain evidence="4 5">DSM 28286</strain>
    </source>
</reference>
<dbReference type="GO" id="GO:0044718">
    <property type="term" value="P:siderophore transmembrane transport"/>
    <property type="evidence" value="ECO:0007669"/>
    <property type="project" value="TreeGrafter"/>
</dbReference>
<dbReference type="AlphaFoldDB" id="A0A1I5WVM1"/>
<dbReference type="Pfam" id="PF13715">
    <property type="entry name" value="CarbopepD_reg_2"/>
    <property type="match status" value="1"/>
</dbReference>
<evidence type="ECO:0000256" key="2">
    <source>
        <dbReference type="PROSITE-ProRule" id="PRU01360"/>
    </source>
</evidence>
<keyword evidence="2" id="KW-0813">Transport</keyword>
<dbReference type="Pfam" id="PF07715">
    <property type="entry name" value="Plug"/>
    <property type="match status" value="1"/>
</dbReference>
<dbReference type="PANTHER" id="PTHR30069:SF29">
    <property type="entry name" value="HEMOGLOBIN AND HEMOGLOBIN-HAPTOGLOBIN-BINDING PROTEIN 1-RELATED"/>
    <property type="match status" value="1"/>
</dbReference>
<dbReference type="InterPro" id="IPR008969">
    <property type="entry name" value="CarboxyPept-like_regulatory"/>
</dbReference>
<dbReference type="Gene3D" id="2.170.130.10">
    <property type="entry name" value="TonB-dependent receptor, plug domain"/>
    <property type="match status" value="1"/>
</dbReference>
<dbReference type="GO" id="GO:0015344">
    <property type="term" value="F:siderophore uptake transmembrane transporter activity"/>
    <property type="evidence" value="ECO:0007669"/>
    <property type="project" value="TreeGrafter"/>
</dbReference>
<dbReference type="Proteomes" id="UP000199031">
    <property type="component" value="Unassembled WGS sequence"/>
</dbReference>
<keyword evidence="2" id="KW-0998">Cell outer membrane</keyword>
<comment type="subcellular location">
    <subcellularLocation>
        <location evidence="2">Cell outer membrane</location>
        <topology evidence="2">Multi-pass membrane protein</topology>
    </subcellularLocation>
</comment>
<dbReference type="InterPro" id="IPR012910">
    <property type="entry name" value="Plug_dom"/>
</dbReference>
<gene>
    <name evidence="4" type="ORF">SAMN05444277_10731</name>
</gene>
<protein>
    <submittedName>
        <fullName evidence="4">TonB-linked outer membrane protein, SusC/RagA family</fullName>
    </submittedName>
</protein>
<proteinExistence type="inferred from homology"/>
<dbReference type="NCBIfam" id="TIGR04057">
    <property type="entry name" value="SusC_RagA_signa"/>
    <property type="match status" value="1"/>
</dbReference>
<keyword evidence="1" id="KW-0732">Signal</keyword>
<dbReference type="InterPro" id="IPR037066">
    <property type="entry name" value="Plug_dom_sf"/>
</dbReference>
<dbReference type="InterPro" id="IPR039426">
    <property type="entry name" value="TonB-dep_rcpt-like"/>
</dbReference>
<dbReference type="InterPro" id="IPR023997">
    <property type="entry name" value="TonB-dep_OMP_SusC/RagA_CS"/>
</dbReference>
<sequence length="1073" mass="120288">MKQYLRLRNQSFYYLNIPKSKLAKTVAVTLLVFVFALMQTQVNAQNTVITGHVTDSTSKALPGVTVSTDKSKKFATTDNDGNFSISVTPDDKSLLFSYVGMSSVTQSLGGQSFIEIVLKPDISGLSDVVVVGYGTQKKGSVTGAISTITSKDIDRVHGGSTVSTTLAGKLPGVTFRMPDGRPGASANIQIRNMGNPLYVIDGIQQDAGQFNNLAPNDIESISILKDASAAIYGVRGGNGVVVVTTKKGTTGKNNVNLDMYYGWQQWFRFPKVLNNSYDYMYYVADAQMNSNGTTNITQEELDKYKQGESAGKQYRSFDWRKFITRNNNAPQNSMNININGGSDKVNYYVSGTHFYQNSVMGAEYLFKRTNIQSNVTAKLANSLKVGMDINGRIETRENPGVPGLDDYWLARYAVLRNNPTERPYANDNPAYLNDIGHIETNYAYLNNKIAGHLRNDWRVLQTNFHAEWQIPGIKGLTLRGLYSYYIADNVLDNQEYTYNGYKYDEATDTYNPSGGSTNPWREKEQIKQINTTTQGQLTYNNNFGEHTVGATVVAERLTTERARNWVHANPISNNLPLIYFPIIDQYQNSDDKTSRVGYLARVNYSFANKYFIEGSLRRDASYLFAPGYRVGYFPGVSAGWRITEEGFMKKLLNNSNKILTDLKIRASYGILGDDTNPYNNSNPIVAPYAYLQGYIYGNNGVAILDGNSVTVARDKGVPTTNITWLKSKLTDVGLDYSLLNGKITGSFDYFYRKRTGLLGSKNDILIPIELGYTLPQENVNSDAQYGGEFSVGYNGKIGQDLLFNVTANIGIARSKSLETYNPLFFNSIDEYFNSAEGRLNNKTFGYIVEGQFQSIEQINNYPINIDGQGNRTLLPGDLIYKDLNGDNKIDGQDTRPIGYAYGSQPTTNFGLSIGLAYKGLDFHADFSGATGYTWFQNWEQRWAFQGNGNLNEIFKDRWHRADIFDPNSEWIPGKYPANRYNPGTGHSDYDRNSTFWLHNVKQLRARTLELGYTLPSKWIDRVKIQRARFYLNVFNAFSIDNLAQYNLDPEVIDDNGLQFPQNRVINVGANITF</sequence>
<accession>A0A1I5WVM1</accession>
<dbReference type="EMBL" id="FOXQ01000007">
    <property type="protein sequence ID" value="SFQ23730.1"/>
    <property type="molecule type" value="Genomic_DNA"/>
</dbReference>
<keyword evidence="5" id="KW-1185">Reference proteome</keyword>
<comment type="similarity">
    <text evidence="2">Belongs to the TonB-dependent receptor family.</text>
</comment>
<dbReference type="InterPro" id="IPR023996">
    <property type="entry name" value="TonB-dep_OMP_SusC/RagA"/>
</dbReference>
<feature type="domain" description="TonB-dependent receptor plug" evidence="3">
    <location>
        <begin position="139"/>
        <end position="240"/>
    </location>
</feature>
<organism evidence="4 5">
    <name type="scientific">Parafilimonas terrae</name>
    <dbReference type="NCBI Taxonomy" id="1465490"/>
    <lineage>
        <taxon>Bacteria</taxon>
        <taxon>Pseudomonadati</taxon>
        <taxon>Bacteroidota</taxon>
        <taxon>Chitinophagia</taxon>
        <taxon>Chitinophagales</taxon>
        <taxon>Chitinophagaceae</taxon>
        <taxon>Parafilimonas</taxon>
    </lineage>
</organism>
<evidence type="ECO:0000313" key="4">
    <source>
        <dbReference type="EMBL" id="SFQ23730.1"/>
    </source>
</evidence>
<keyword evidence="2" id="KW-1134">Transmembrane beta strand</keyword>